<feature type="chain" id="PRO_5046579472" description="LGFP repeat-containing protein" evidence="2">
    <location>
        <begin position="28"/>
        <end position="771"/>
    </location>
</feature>
<organism evidence="3 4">
    <name type="scientific">Arthrobacter gallicola</name>
    <dbReference type="NCBI Taxonomy" id="2762225"/>
    <lineage>
        <taxon>Bacteria</taxon>
        <taxon>Bacillati</taxon>
        <taxon>Actinomycetota</taxon>
        <taxon>Actinomycetes</taxon>
        <taxon>Micrococcales</taxon>
        <taxon>Micrococcaceae</taxon>
        <taxon>Arthrobacter</taxon>
    </lineage>
</organism>
<feature type="signal peptide" evidence="2">
    <location>
        <begin position="1"/>
        <end position="27"/>
    </location>
</feature>
<comment type="caution">
    <text evidence="3">The sequence shown here is derived from an EMBL/GenBank/DDBJ whole genome shotgun (WGS) entry which is preliminary data.</text>
</comment>
<gene>
    <name evidence="3" type="ORF">H9639_03625</name>
</gene>
<keyword evidence="4" id="KW-1185">Reference proteome</keyword>
<feature type="region of interest" description="Disordered" evidence="1">
    <location>
        <begin position="26"/>
        <end position="105"/>
    </location>
</feature>
<dbReference type="InterPro" id="IPR013207">
    <property type="entry name" value="LGFP"/>
</dbReference>
<dbReference type="Pfam" id="PF08310">
    <property type="entry name" value="LGFP"/>
    <property type="match status" value="5"/>
</dbReference>
<sequence length="771" mass="80025">MKTGKLALLAALLSALTLGSLVPPAAAAEEPVQPSVSPVAEEPGSDPVPAEDQSAPLQSLPSAVSEPEAIPEATVLPSPEVSLPPVEAAVPSESAESSGEAEDDGYEYVPVGEGHVVPGPDSPLITEADGSVHPAVESGENEHTPSARSAEGPASMLSAVARAGNIKVTLVRATVHGNGSLVDLAAARNSISSASSYWQAMSNNRLSMSIASEKVHYSASAYANDDYATMMNKIARELKWVDNPYTALVVFVPTADLKSGGYGGILGGGWTVGGTAGRILMPAPSAFTNNVVTHEVGHVLGLLHANSLQCTNGRSDVSRAANGRWSDGACSSREYGDTTDLMGSAQYNQPVINSYFWDVGRFGAGNEVLNAGRITGSRTFTLRPWGGTGANRAVRFTDPLSGEVYYLELRQPAGYDQYLQWGPSGNRGVKIVKADAVNTWSIFSLIIPPSTRPFAGYYNSNHAWQAGQTFTTHTGTQVRINSVSASSASITITGDTASGAIADARASNPALGSATSPVVYGIRDSGAYQNFQGGAVLWTKSTGARVSLNGPIRTAYQSQGFESGALGYPTSGEVTIPGGGKYQDYQGGAILWTKSTGAQVSLKGPIRTAYQSQGFESGALGYPTSGEVTIPGGGKYQDYQGGAILWTKSTGAQVSLKGPIRTAYQKQGFESGALGYPTSGEVTIPGGGKYQDYQGGAILWTKSTGAQVSLKGPIRTAYQKQGFESGALGYPTSGEVTIPGGGKYQDYQGGAILWTKSTGAQVSLKGPIRTA</sequence>
<protein>
    <recommendedName>
        <fullName evidence="5">LGFP repeat-containing protein</fullName>
    </recommendedName>
</protein>
<feature type="non-terminal residue" evidence="3">
    <location>
        <position position="771"/>
    </location>
</feature>
<keyword evidence="2" id="KW-0732">Signal</keyword>
<dbReference type="Gene3D" id="3.40.390.10">
    <property type="entry name" value="Collagenase (Catalytic Domain)"/>
    <property type="match status" value="1"/>
</dbReference>
<evidence type="ECO:0000313" key="4">
    <source>
        <dbReference type="Proteomes" id="UP000609874"/>
    </source>
</evidence>
<evidence type="ECO:0000313" key="3">
    <source>
        <dbReference type="EMBL" id="MBD7994382.1"/>
    </source>
</evidence>
<evidence type="ECO:0000256" key="2">
    <source>
        <dbReference type="SAM" id="SignalP"/>
    </source>
</evidence>
<name>A0ABR8UPT1_9MICC</name>
<feature type="region of interest" description="Disordered" evidence="1">
    <location>
        <begin position="119"/>
        <end position="153"/>
    </location>
</feature>
<reference evidence="3 4" key="1">
    <citation type="submission" date="2020-08" db="EMBL/GenBank/DDBJ databases">
        <title>A Genomic Blueprint of the Chicken Gut Microbiome.</title>
        <authorList>
            <person name="Gilroy R."/>
            <person name="Ravi A."/>
            <person name="Getino M."/>
            <person name="Pursley I."/>
            <person name="Horton D.L."/>
            <person name="Alikhan N.-F."/>
            <person name="Baker D."/>
            <person name="Gharbi K."/>
            <person name="Hall N."/>
            <person name="Watson M."/>
            <person name="Adriaenssens E.M."/>
            <person name="Foster-Nyarko E."/>
            <person name="Jarju S."/>
            <person name="Secka A."/>
            <person name="Antonio M."/>
            <person name="Oren A."/>
            <person name="Chaudhuri R."/>
            <person name="La Ragione R.M."/>
            <person name="Hildebrand F."/>
            <person name="Pallen M.J."/>
        </authorList>
    </citation>
    <scope>NUCLEOTIDE SEQUENCE [LARGE SCALE GENOMIC DNA]</scope>
    <source>
        <strain evidence="3 4">Sa2CUA1</strain>
    </source>
</reference>
<dbReference type="SUPFAM" id="SSF55486">
    <property type="entry name" value="Metalloproteases ('zincins'), catalytic domain"/>
    <property type="match status" value="2"/>
</dbReference>
<evidence type="ECO:0008006" key="5">
    <source>
        <dbReference type="Google" id="ProtNLM"/>
    </source>
</evidence>
<evidence type="ECO:0000256" key="1">
    <source>
        <dbReference type="SAM" id="MobiDB-lite"/>
    </source>
</evidence>
<dbReference type="Proteomes" id="UP000609874">
    <property type="component" value="Unassembled WGS sequence"/>
</dbReference>
<dbReference type="InterPro" id="IPR024079">
    <property type="entry name" value="MetalloPept_cat_dom_sf"/>
</dbReference>
<feature type="compositionally biased region" description="Low complexity" evidence="1">
    <location>
        <begin position="75"/>
        <end position="98"/>
    </location>
</feature>
<dbReference type="EMBL" id="JACSQD010000001">
    <property type="protein sequence ID" value="MBD7994382.1"/>
    <property type="molecule type" value="Genomic_DNA"/>
</dbReference>
<accession>A0ABR8UPT1</accession>
<proteinExistence type="predicted"/>